<comment type="caution">
    <text evidence="2">The sequence shown here is derived from an EMBL/GenBank/DDBJ whole genome shotgun (WGS) entry which is preliminary data.</text>
</comment>
<reference evidence="2 3" key="1">
    <citation type="submission" date="2022-09" db="EMBL/GenBank/DDBJ databases">
        <title>Chryseobacterium oleae sp.nov., isolated from the inter-root soil of Pyrola calliantha H. Andr. in Tibet.</title>
        <authorList>
            <person name="Li Z."/>
        </authorList>
    </citation>
    <scope>NUCLEOTIDE SEQUENCE [LARGE SCALE GENOMIC DNA]</scope>
    <source>
        <strain evidence="3">pc1-10</strain>
    </source>
</reference>
<gene>
    <name evidence="2" type="ORF">N0B48_18710</name>
</gene>
<accession>A0ABT2IYQ1</accession>
<keyword evidence="1" id="KW-1133">Transmembrane helix</keyword>
<keyword evidence="1" id="KW-0472">Membrane</keyword>
<dbReference type="RefSeq" id="WP_259840479.1">
    <property type="nucleotide sequence ID" value="NZ_JAOAMU010000006.1"/>
</dbReference>
<keyword evidence="1" id="KW-0812">Transmembrane</keyword>
<evidence type="ECO:0000313" key="3">
    <source>
        <dbReference type="Proteomes" id="UP001525566"/>
    </source>
</evidence>
<feature type="transmembrane region" description="Helical" evidence="1">
    <location>
        <begin position="12"/>
        <end position="33"/>
    </location>
</feature>
<evidence type="ECO:0000256" key="1">
    <source>
        <dbReference type="SAM" id="Phobius"/>
    </source>
</evidence>
<protein>
    <submittedName>
        <fullName evidence="2">Uncharacterized protein</fullName>
    </submittedName>
</protein>
<organism evidence="2 3">
    <name type="scientific">Chryseobacterium herbae</name>
    <dbReference type="NCBI Taxonomy" id="2976476"/>
    <lineage>
        <taxon>Bacteria</taxon>
        <taxon>Pseudomonadati</taxon>
        <taxon>Bacteroidota</taxon>
        <taxon>Flavobacteriia</taxon>
        <taxon>Flavobacteriales</taxon>
        <taxon>Weeksellaceae</taxon>
        <taxon>Chryseobacterium group</taxon>
        <taxon>Chryseobacterium</taxon>
    </lineage>
</organism>
<dbReference type="Proteomes" id="UP001525566">
    <property type="component" value="Unassembled WGS sequence"/>
</dbReference>
<evidence type="ECO:0000313" key="2">
    <source>
        <dbReference type="EMBL" id="MCT2563927.1"/>
    </source>
</evidence>
<dbReference type="EMBL" id="JAOAMU010000006">
    <property type="protein sequence ID" value="MCT2563927.1"/>
    <property type="molecule type" value="Genomic_DNA"/>
</dbReference>
<sequence length="89" mass="10599">MEKFKKIILKILKWTGISIAAILFLMFIIPIFFPGTISQQVKIFANQHLAGKLDYKKRILRSSGTSLLLRFLWTTWFYRVQNLFRTILY</sequence>
<proteinExistence type="predicted"/>
<name>A0ABT2IYQ1_9FLAO</name>
<keyword evidence="3" id="KW-1185">Reference proteome</keyword>